<keyword evidence="2" id="KW-0067">ATP-binding</keyword>
<keyword evidence="1" id="KW-0378">Hydrolase</keyword>
<evidence type="ECO:0000313" key="4">
    <source>
        <dbReference type="EMBL" id="CAD7644274.1"/>
    </source>
</evidence>
<dbReference type="CDD" id="cd17917">
    <property type="entry name" value="DEXHc_RHA-like"/>
    <property type="match status" value="1"/>
</dbReference>
<dbReference type="GO" id="GO:0005524">
    <property type="term" value="F:ATP binding"/>
    <property type="evidence" value="ECO:0007669"/>
    <property type="project" value="InterPro"/>
</dbReference>
<evidence type="ECO:0000259" key="3">
    <source>
        <dbReference type="PROSITE" id="PS51192"/>
    </source>
</evidence>
<dbReference type="GO" id="GO:0005634">
    <property type="term" value="C:nucleus"/>
    <property type="evidence" value="ECO:0007669"/>
    <property type="project" value="TreeGrafter"/>
</dbReference>
<reference evidence="4" key="1">
    <citation type="submission" date="2020-11" db="EMBL/GenBank/DDBJ databases">
        <authorList>
            <person name="Tran Van P."/>
        </authorList>
    </citation>
    <scope>NUCLEOTIDE SEQUENCE</scope>
</reference>
<dbReference type="InterPro" id="IPR011545">
    <property type="entry name" value="DEAD/DEAH_box_helicase_dom"/>
</dbReference>
<dbReference type="GO" id="GO:0002151">
    <property type="term" value="F:G-quadruplex RNA binding"/>
    <property type="evidence" value="ECO:0007669"/>
    <property type="project" value="TreeGrafter"/>
</dbReference>
<dbReference type="AlphaFoldDB" id="A0A7R9LMD6"/>
<evidence type="ECO:0000256" key="1">
    <source>
        <dbReference type="ARBA" id="ARBA00022801"/>
    </source>
</evidence>
<dbReference type="OrthoDB" id="5600252at2759"/>
<evidence type="ECO:0000256" key="2">
    <source>
        <dbReference type="ARBA" id="ARBA00022806"/>
    </source>
</evidence>
<dbReference type="SMART" id="SM00487">
    <property type="entry name" value="DEXDc"/>
    <property type="match status" value="1"/>
</dbReference>
<protein>
    <recommendedName>
        <fullName evidence="3">Helicase ATP-binding domain-containing protein</fullName>
    </recommendedName>
</protein>
<proteinExistence type="predicted"/>
<dbReference type="EMBL" id="OC885597">
    <property type="protein sequence ID" value="CAD7644274.1"/>
    <property type="molecule type" value="Genomic_DNA"/>
</dbReference>
<feature type="domain" description="Helicase ATP-binding" evidence="3">
    <location>
        <begin position="238"/>
        <end position="408"/>
    </location>
</feature>
<keyword evidence="2" id="KW-0347">Helicase</keyword>
<dbReference type="PANTHER" id="PTHR18934">
    <property type="entry name" value="ATP-DEPENDENT RNA HELICASE"/>
    <property type="match status" value="1"/>
</dbReference>
<dbReference type="Gene3D" id="3.40.50.300">
    <property type="entry name" value="P-loop containing nucleotide triphosphate hydrolases"/>
    <property type="match status" value="1"/>
</dbReference>
<dbReference type="PANTHER" id="PTHR18934:SF257">
    <property type="entry name" value="ATP-DEPENDENT RNA HELICASE DHX30"/>
    <property type="match status" value="1"/>
</dbReference>
<dbReference type="Pfam" id="PF00270">
    <property type="entry name" value="DEAD"/>
    <property type="match status" value="1"/>
</dbReference>
<dbReference type="InterPro" id="IPR002464">
    <property type="entry name" value="DNA/RNA_helicase_DEAH_CS"/>
</dbReference>
<dbReference type="GO" id="GO:0003678">
    <property type="term" value="F:DNA helicase activity"/>
    <property type="evidence" value="ECO:0007669"/>
    <property type="project" value="TreeGrafter"/>
</dbReference>
<organism evidence="4">
    <name type="scientific">Medioppia subpectinata</name>
    <dbReference type="NCBI Taxonomy" id="1979941"/>
    <lineage>
        <taxon>Eukaryota</taxon>
        <taxon>Metazoa</taxon>
        <taxon>Ecdysozoa</taxon>
        <taxon>Arthropoda</taxon>
        <taxon>Chelicerata</taxon>
        <taxon>Arachnida</taxon>
        <taxon>Acari</taxon>
        <taxon>Acariformes</taxon>
        <taxon>Sarcoptiformes</taxon>
        <taxon>Oribatida</taxon>
        <taxon>Brachypylina</taxon>
        <taxon>Oppioidea</taxon>
        <taxon>Oppiidae</taxon>
        <taxon>Medioppia</taxon>
    </lineage>
</organism>
<dbReference type="PROSITE" id="PS51192">
    <property type="entry name" value="HELICASE_ATP_BIND_1"/>
    <property type="match status" value="1"/>
</dbReference>
<dbReference type="PROSITE" id="PS00690">
    <property type="entry name" value="DEAH_ATP_HELICASE"/>
    <property type="match status" value="1"/>
</dbReference>
<evidence type="ECO:0000313" key="5">
    <source>
        <dbReference type="Proteomes" id="UP000759131"/>
    </source>
</evidence>
<sequence length="475" mass="54611">MADKDIYDEKYFPPCLKRPGLSVYKFKQYFNESDYKRKPQIESSLTNGVWITRCHLIEPKEVVFTSSKTRKKESEAIVMGKALLWLRDNDFVDNTFSAVRMTSKQIRDFYDSSNGPISIKPIDDSLSDEMNKFCDSFDKTLKDKIVNICRTSQDFKDIESNETDLKEGSNPSAVAVIRNIFDNRIYEEMSENLANDRELQLKSFLEKRKIREESDDSYGRLRRKLVELPMNHYRKQILQTIEENRIVVITGDTGCGKTTQIPQMIFENQIKRQMGAQTNIVVTQPRRLSAISISQRIAMEFGEEVIGNSIGYNIRFDKHIPKHTNGAILLCSAGILLRKLGSNAGLKGVSHVIIDEVHERDVITDFLLVLMKRSLELNPNLRVILMSASMNAQLFANYFNCHLIEVPGRCYQVKHLYLNDFCSHLGNQCLVNKFSERNPKVDAKLIALLVNYINRRKPDGAILCFLPGWAEIQEV</sequence>
<dbReference type="GO" id="GO:0016787">
    <property type="term" value="F:hydrolase activity"/>
    <property type="evidence" value="ECO:0007669"/>
    <property type="project" value="UniProtKB-KW"/>
</dbReference>
<dbReference type="InterPro" id="IPR014001">
    <property type="entry name" value="Helicase_ATP-bd"/>
</dbReference>
<accession>A0A7R9LMD6</accession>
<dbReference type="Proteomes" id="UP000759131">
    <property type="component" value="Unassembled WGS sequence"/>
</dbReference>
<dbReference type="GO" id="GO:0005737">
    <property type="term" value="C:cytoplasm"/>
    <property type="evidence" value="ECO:0007669"/>
    <property type="project" value="TreeGrafter"/>
</dbReference>
<keyword evidence="2" id="KW-0547">Nucleotide-binding</keyword>
<name>A0A7R9LMD6_9ACAR</name>
<feature type="non-terminal residue" evidence="4">
    <location>
        <position position="475"/>
    </location>
</feature>
<keyword evidence="5" id="KW-1185">Reference proteome</keyword>
<dbReference type="EMBL" id="CAJPIZ010031022">
    <property type="protein sequence ID" value="CAG2120030.1"/>
    <property type="molecule type" value="Genomic_DNA"/>
</dbReference>
<dbReference type="GO" id="GO:0003724">
    <property type="term" value="F:RNA helicase activity"/>
    <property type="evidence" value="ECO:0007669"/>
    <property type="project" value="TreeGrafter"/>
</dbReference>
<dbReference type="InterPro" id="IPR027417">
    <property type="entry name" value="P-loop_NTPase"/>
</dbReference>
<gene>
    <name evidence="4" type="ORF">OSB1V03_LOCUS19977</name>
</gene>
<dbReference type="SUPFAM" id="SSF52540">
    <property type="entry name" value="P-loop containing nucleoside triphosphate hydrolases"/>
    <property type="match status" value="1"/>
</dbReference>